<dbReference type="AlphaFoldDB" id="A0A395W550"/>
<dbReference type="RefSeq" id="WP_117613851.1">
    <property type="nucleotide sequence ID" value="NZ_QRYQ01000020.1"/>
</dbReference>
<sequence length="157" mass="17967">MDYVIREIKKEEYVLLNDFLYEAIYIPDGVEPPPKSIINCPELQEYVFEFGKRKDDRALVAEVQGNVVGAIWVRIMNDYGHIDNDTPSLAMSVFQKYRGQGIGTSLLQQLLSMEKSFGYSKISLSVQKNNYAVKMYKKAGFLVVDENSEEYIMTATL</sequence>
<keyword evidence="1 4" id="KW-0808">Transferase</keyword>
<dbReference type="SUPFAM" id="SSF55729">
    <property type="entry name" value="Acyl-CoA N-acyltransferases (Nat)"/>
    <property type="match status" value="1"/>
</dbReference>
<feature type="domain" description="N-acetyltransferase" evidence="3">
    <location>
        <begin position="3"/>
        <end position="157"/>
    </location>
</feature>
<comment type="caution">
    <text evidence="4">The sequence shown here is derived from an EMBL/GenBank/DDBJ whole genome shotgun (WGS) entry which is preliminary data.</text>
</comment>
<dbReference type="Gene3D" id="3.40.630.30">
    <property type="match status" value="1"/>
</dbReference>
<dbReference type="Proteomes" id="UP000265489">
    <property type="component" value="Unassembled WGS sequence"/>
</dbReference>
<accession>A0A395W550</accession>
<dbReference type="PANTHER" id="PTHR42919:SF8">
    <property type="entry name" value="N-ALPHA-ACETYLTRANSFERASE 50"/>
    <property type="match status" value="1"/>
</dbReference>
<proteinExistence type="predicted"/>
<dbReference type="PROSITE" id="PS51186">
    <property type="entry name" value="GNAT"/>
    <property type="match status" value="1"/>
</dbReference>
<dbReference type="CDD" id="cd04301">
    <property type="entry name" value="NAT_SF"/>
    <property type="match status" value="1"/>
</dbReference>
<dbReference type="EMBL" id="QRYQ01000020">
    <property type="protein sequence ID" value="RGU90075.1"/>
    <property type="molecule type" value="Genomic_DNA"/>
</dbReference>
<keyword evidence="2" id="KW-0012">Acyltransferase</keyword>
<protein>
    <submittedName>
        <fullName evidence="4">GNAT family N-acetyltransferase</fullName>
    </submittedName>
</protein>
<dbReference type="InterPro" id="IPR051556">
    <property type="entry name" value="N-term/lysine_N-AcTrnsfr"/>
</dbReference>
<dbReference type="InterPro" id="IPR016181">
    <property type="entry name" value="Acyl_CoA_acyltransferase"/>
</dbReference>
<dbReference type="GO" id="GO:0016747">
    <property type="term" value="F:acyltransferase activity, transferring groups other than amino-acyl groups"/>
    <property type="evidence" value="ECO:0007669"/>
    <property type="project" value="InterPro"/>
</dbReference>
<dbReference type="Pfam" id="PF00583">
    <property type="entry name" value="Acetyltransf_1"/>
    <property type="match status" value="1"/>
</dbReference>
<dbReference type="GO" id="GO:0031415">
    <property type="term" value="C:NatA complex"/>
    <property type="evidence" value="ECO:0007669"/>
    <property type="project" value="TreeGrafter"/>
</dbReference>
<dbReference type="GO" id="GO:0007064">
    <property type="term" value="P:mitotic sister chromatid cohesion"/>
    <property type="evidence" value="ECO:0007669"/>
    <property type="project" value="TreeGrafter"/>
</dbReference>
<gene>
    <name evidence="4" type="ORF">DWW32_09745</name>
</gene>
<dbReference type="PANTHER" id="PTHR42919">
    <property type="entry name" value="N-ALPHA-ACETYLTRANSFERASE"/>
    <property type="match status" value="1"/>
</dbReference>
<evidence type="ECO:0000256" key="1">
    <source>
        <dbReference type="ARBA" id="ARBA00022679"/>
    </source>
</evidence>
<dbReference type="InterPro" id="IPR000182">
    <property type="entry name" value="GNAT_dom"/>
</dbReference>
<evidence type="ECO:0000313" key="4">
    <source>
        <dbReference type="EMBL" id="RGU90075.1"/>
    </source>
</evidence>
<evidence type="ECO:0000313" key="5">
    <source>
        <dbReference type="Proteomes" id="UP000265489"/>
    </source>
</evidence>
<reference evidence="4 5" key="1">
    <citation type="submission" date="2018-08" db="EMBL/GenBank/DDBJ databases">
        <title>A genome reference for cultivated species of the human gut microbiota.</title>
        <authorList>
            <person name="Zou Y."/>
            <person name="Xue W."/>
            <person name="Luo G."/>
        </authorList>
    </citation>
    <scope>NUCLEOTIDE SEQUENCE [LARGE SCALE GENOMIC DNA]</scope>
    <source>
        <strain evidence="4 5">AF15-20</strain>
    </source>
</reference>
<evidence type="ECO:0000259" key="3">
    <source>
        <dbReference type="PROSITE" id="PS51186"/>
    </source>
</evidence>
<organism evidence="4 5">
    <name type="scientific">Holdemanella biformis</name>
    <dbReference type="NCBI Taxonomy" id="1735"/>
    <lineage>
        <taxon>Bacteria</taxon>
        <taxon>Bacillati</taxon>
        <taxon>Bacillota</taxon>
        <taxon>Erysipelotrichia</taxon>
        <taxon>Erysipelotrichales</taxon>
        <taxon>Erysipelotrichaceae</taxon>
        <taxon>Holdemanella</taxon>
    </lineage>
</organism>
<name>A0A395W550_9FIRM</name>
<evidence type="ECO:0000256" key="2">
    <source>
        <dbReference type="ARBA" id="ARBA00023315"/>
    </source>
</evidence>